<organism evidence="1 2">
    <name type="scientific">Paenibacillus pseudetheri</name>
    <dbReference type="NCBI Taxonomy" id="2897682"/>
    <lineage>
        <taxon>Bacteria</taxon>
        <taxon>Bacillati</taxon>
        <taxon>Bacillota</taxon>
        <taxon>Bacilli</taxon>
        <taxon>Bacillales</taxon>
        <taxon>Paenibacillaceae</taxon>
        <taxon>Paenibacillus</taxon>
    </lineage>
</organism>
<evidence type="ECO:0000313" key="2">
    <source>
        <dbReference type="Proteomes" id="UP000838749"/>
    </source>
</evidence>
<sequence>MNWKKATLGQLYEIAYNDDGAAPIYKRNAIAEIKRRRKRPKNRVNHKIKAVYPR</sequence>
<protein>
    <submittedName>
        <fullName evidence="1">Uncharacterized protein</fullName>
    </submittedName>
</protein>
<proteinExistence type="predicted"/>
<dbReference type="RefSeq" id="WP_234530111.1">
    <property type="nucleotide sequence ID" value="NZ_CAKMAB010000001.1"/>
</dbReference>
<accession>A0ABN8FA56</accession>
<dbReference type="EMBL" id="CAKMAB010000001">
    <property type="protein sequence ID" value="CAH1054072.1"/>
    <property type="molecule type" value="Genomic_DNA"/>
</dbReference>
<evidence type="ECO:0000313" key="1">
    <source>
        <dbReference type="EMBL" id="CAH1054072.1"/>
    </source>
</evidence>
<comment type="caution">
    <text evidence="1">The sequence shown here is derived from an EMBL/GenBank/DDBJ whole genome shotgun (WGS) entry which is preliminary data.</text>
</comment>
<dbReference type="Proteomes" id="UP000838749">
    <property type="component" value="Unassembled WGS sequence"/>
</dbReference>
<reference evidence="1" key="1">
    <citation type="submission" date="2021-12" db="EMBL/GenBank/DDBJ databases">
        <authorList>
            <person name="Criscuolo A."/>
        </authorList>
    </citation>
    <scope>NUCLEOTIDE SEQUENCE</scope>
    <source>
        <strain evidence="1">CIP111894</strain>
    </source>
</reference>
<keyword evidence="2" id="KW-1185">Reference proteome</keyword>
<gene>
    <name evidence="1" type="ORF">PAECIP111894_00217</name>
</gene>
<name>A0ABN8FA56_9BACL</name>